<evidence type="ECO:0000313" key="2">
    <source>
        <dbReference type="Proteomes" id="UP001604336"/>
    </source>
</evidence>
<dbReference type="PANTHER" id="PTHR42648:SF28">
    <property type="entry name" value="TRANSPOSON-ENCODED PROTEIN WITH RIBONUCLEASE H-LIKE AND RETROVIRUS ZINC FINGER-LIKE DOMAINS"/>
    <property type="match status" value="1"/>
</dbReference>
<dbReference type="Proteomes" id="UP001604336">
    <property type="component" value="Unassembled WGS sequence"/>
</dbReference>
<dbReference type="EMBL" id="JBFOLK010000009">
    <property type="protein sequence ID" value="KAL2486271.1"/>
    <property type="molecule type" value="Genomic_DNA"/>
</dbReference>
<name>A0ABD1RDS9_9LAMI</name>
<keyword evidence="2" id="KW-1185">Reference proteome</keyword>
<protein>
    <submittedName>
        <fullName evidence="1">Integrase catalytic domain-containing protein</fullName>
    </submittedName>
</protein>
<evidence type="ECO:0000313" key="1">
    <source>
        <dbReference type="EMBL" id="KAL2486271.1"/>
    </source>
</evidence>
<dbReference type="InterPro" id="IPR039537">
    <property type="entry name" value="Retrotran_Ty1/copia-like"/>
</dbReference>
<sequence length="142" mass="16752">MKNYVAGNHRMVYLANGKPLDIMGSNYYMTFIDNSSRKVWVYFLKKKFDVFDTFKRWRVMVENESDLKVKCLHSDNRGEYIDANFQRYYDENEMKMRKIILAMYKDVLTENPKSANLKVKKSEVILLQDLPVVEVEKTDGGG</sequence>
<proteinExistence type="predicted"/>
<gene>
    <name evidence="1" type="ORF">Adt_31027</name>
</gene>
<dbReference type="PANTHER" id="PTHR42648">
    <property type="entry name" value="TRANSPOSASE, PUTATIVE-RELATED"/>
    <property type="match status" value="1"/>
</dbReference>
<dbReference type="Gene3D" id="3.30.420.10">
    <property type="entry name" value="Ribonuclease H-like superfamily/Ribonuclease H"/>
    <property type="match status" value="1"/>
</dbReference>
<dbReference type="AlphaFoldDB" id="A0ABD1RDS9"/>
<dbReference type="SUPFAM" id="SSF53098">
    <property type="entry name" value="Ribonuclease H-like"/>
    <property type="match status" value="1"/>
</dbReference>
<dbReference type="InterPro" id="IPR012337">
    <property type="entry name" value="RNaseH-like_sf"/>
</dbReference>
<reference evidence="2" key="1">
    <citation type="submission" date="2024-07" db="EMBL/GenBank/DDBJ databases">
        <title>Two chromosome-level genome assemblies of Korean endemic species Abeliophyllum distichum and Forsythia ovata (Oleaceae).</title>
        <authorList>
            <person name="Jang H."/>
        </authorList>
    </citation>
    <scope>NUCLEOTIDE SEQUENCE [LARGE SCALE GENOMIC DNA]</scope>
</reference>
<comment type="caution">
    <text evidence="1">The sequence shown here is derived from an EMBL/GenBank/DDBJ whole genome shotgun (WGS) entry which is preliminary data.</text>
</comment>
<organism evidence="1 2">
    <name type="scientific">Abeliophyllum distichum</name>
    <dbReference type="NCBI Taxonomy" id="126358"/>
    <lineage>
        <taxon>Eukaryota</taxon>
        <taxon>Viridiplantae</taxon>
        <taxon>Streptophyta</taxon>
        <taxon>Embryophyta</taxon>
        <taxon>Tracheophyta</taxon>
        <taxon>Spermatophyta</taxon>
        <taxon>Magnoliopsida</taxon>
        <taxon>eudicotyledons</taxon>
        <taxon>Gunneridae</taxon>
        <taxon>Pentapetalae</taxon>
        <taxon>asterids</taxon>
        <taxon>lamiids</taxon>
        <taxon>Lamiales</taxon>
        <taxon>Oleaceae</taxon>
        <taxon>Forsythieae</taxon>
        <taxon>Abeliophyllum</taxon>
    </lineage>
</organism>
<dbReference type="InterPro" id="IPR036397">
    <property type="entry name" value="RNaseH_sf"/>
</dbReference>
<accession>A0ABD1RDS9</accession>